<dbReference type="GO" id="GO:0051604">
    <property type="term" value="P:protein maturation"/>
    <property type="evidence" value="ECO:0007669"/>
    <property type="project" value="TreeGrafter"/>
</dbReference>
<name>A0A0F7KEY7_9PROT</name>
<dbReference type="Gene3D" id="3.30.1330.10">
    <property type="entry name" value="PurM-like, N-terminal domain"/>
    <property type="match status" value="1"/>
</dbReference>
<feature type="domain" description="PurM-like N-terminal" evidence="2">
    <location>
        <begin position="58"/>
        <end position="170"/>
    </location>
</feature>
<keyword evidence="6" id="KW-1185">Reference proteome</keyword>
<dbReference type="CDD" id="cd02197">
    <property type="entry name" value="HypE"/>
    <property type="match status" value="1"/>
</dbReference>
<evidence type="ECO:0000259" key="2">
    <source>
        <dbReference type="Pfam" id="PF00586"/>
    </source>
</evidence>
<evidence type="ECO:0000259" key="3">
    <source>
        <dbReference type="Pfam" id="PF02769"/>
    </source>
</evidence>
<dbReference type="Proteomes" id="UP000034156">
    <property type="component" value="Chromosome"/>
</dbReference>
<protein>
    <submittedName>
        <fullName evidence="4 5">Hydrogenase</fullName>
    </submittedName>
</protein>
<dbReference type="RefSeq" id="WP_046850108.1">
    <property type="nucleotide sequence ID" value="NZ_CP011451.1"/>
</dbReference>
<dbReference type="SUPFAM" id="SSF55326">
    <property type="entry name" value="PurM N-terminal domain-like"/>
    <property type="match status" value="1"/>
</dbReference>
<dbReference type="Proteomes" id="UP000324176">
    <property type="component" value="Unassembled WGS sequence"/>
</dbReference>
<dbReference type="InterPro" id="IPR036676">
    <property type="entry name" value="PurM-like_C_sf"/>
</dbReference>
<dbReference type="OrthoDB" id="9801934at2"/>
<reference evidence="5 7" key="3">
    <citation type="submission" date="2019-07" db="EMBL/GenBank/DDBJ databases">
        <title>Active sludge and wastewater microbial communities from Klosterneuburg, Austria.</title>
        <authorList>
            <person name="Wagner M."/>
        </authorList>
    </citation>
    <scope>NUCLEOTIDE SEQUENCE [LARGE SCALE GENOMIC DNA]</scope>
    <source>
        <strain evidence="5 7">Nm2</strain>
    </source>
</reference>
<sequence length="356" mass="38109">MISTGNQVKVSKTAYIRPLDFKKGRVEMAHGGGGRMMMQLIDSLFLTAFDNDMLRQMNDQACFAVPAGRMVMSTDSHVVSPLFFPGGDIGSLSVHGTLNDVAMSGARPLYLSASFILEEGFPLADLKRIVESMAKAAQQAGVSIITGDTKVVEQGKGDGIFITTTGVGVVPEGLQISAERAQPGDKILVSGTLGDHGIAILSLRENLTFHTTIQSDTASLHELVTCMIEAVPTIHVLRDPTRGGLATTLNEIARQAGVGMMVYENKLPIREQVRAACEFLGFDPLYIANEGKLVAICPAAAAETLLQTMQAHPLGSEAAVIGEVIEDSHHFVQMETSFGGQRVVDWLSGEQLPRIC</sequence>
<dbReference type="EMBL" id="VNHT01000047">
    <property type="protein sequence ID" value="TYP82012.1"/>
    <property type="molecule type" value="Genomic_DNA"/>
</dbReference>
<feature type="domain" description="PurM-like C-terminal" evidence="3">
    <location>
        <begin position="182"/>
        <end position="334"/>
    </location>
</feature>
<evidence type="ECO:0000313" key="5">
    <source>
        <dbReference type="EMBL" id="TYP82012.1"/>
    </source>
</evidence>
<evidence type="ECO:0000256" key="1">
    <source>
        <dbReference type="ARBA" id="ARBA00006243"/>
    </source>
</evidence>
<reference evidence="4 6" key="2">
    <citation type="journal article" date="2016" name="Genome Announc.">
        <title>Genome Sequence of Nitrosomonas communis Strain Nm2, a Mesophilic Ammonia-Oxidizing Bacterium Isolated from Mediterranean Soil.</title>
        <authorList>
            <person name="Kozlowski J.A."/>
            <person name="Kits K.D."/>
            <person name="Stein L.Y."/>
        </authorList>
    </citation>
    <scope>NUCLEOTIDE SEQUENCE [LARGE SCALE GENOMIC DNA]</scope>
    <source>
        <strain evidence="4 6">Nm2</strain>
    </source>
</reference>
<dbReference type="InterPro" id="IPR011854">
    <property type="entry name" value="HypE"/>
</dbReference>
<gene>
    <name evidence="4" type="ORF">AAW31_09785</name>
    <name evidence="5" type="ORF">BCL69_104724</name>
</gene>
<dbReference type="NCBIfam" id="TIGR02124">
    <property type="entry name" value="hypE"/>
    <property type="match status" value="1"/>
</dbReference>
<evidence type="ECO:0000313" key="7">
    <source>
        <dbReference type="Proteomes" id="UP000324176"/>
    </source>
</evidence>
<dbReference type="InterPro" id="IPR010918">
    <property type="entry name" value="PurM-like_C_dom"/>
</dbReference>
<accession>A0A0F7KEY7</accession>
<dbReference type="PATRIC" id="fig|44574.3.peg.2377"/>
<dbReference type="SUPFAM" id="SSF56042">
    <property type="entry name" value="PurM C-terminal domain-like"/>
    <property type="match status" value="1"/>
</dbReference>
<dbReference type="InterPro" id="IPR016188">
    <property type="entry name" value="PurM-like_N"/>
</dbReference>
<dbReference type="PANTHER" id="PTHR30303">
    <property type="entry name" value="HYDROGENASE ISOENZYMES FORMATION PROTEIN HYPE"/>
    <property type="match status" value="1"/>
</dbReference>
<dbReference type="KEGG" id="nco:AAW31_09785"/>
<dbReference type="Pfam" id="PF02769">
    <property type="entry name" value="AIRS_C"/>
    <property type="match status" value="1"/>
</dbReference>
<dbReference type="InterPro" id="IPR036921">
    <property type="entry name" value="PurM-like_N_sf"/>
</dbReference>
<dbReference type="EMBL" id="CP011451">
    <property type="protein sequence ID" value="AKH38041.1"/>
    <property type="molecule type" value="Genomic_DNA"/>
</dbReference>
<organism evidence="4 6">
    <name type="scientific">Nitrosomonas communis</name>
    <dbReference type="NCBI Taxonomy" id="44574"/>
    <lineage>
        <taxon>Bacteria</taxon>
        <taxon>Pseudomonadati</taxon>
        <taxon>Pseudomonadota</taxon>
        <taxon>Betaproteobacteria</taxon>
        <taxon>Nitrosomonadales</taxon>
        <taxon>Nitrosomonadaceae</taxon>
        <taxon>Nitrosomonas</taxon>
    </lineage>
</organism>
<evidence type="ECO:0000313" key="4">
    <source>
        <dbReference type="EMBL" id="AKH38041.1"/>
    </source>
</evidence>
<evidence type="ECO:0000313" key="6">
    <source>
        <dbReference type="Proteomes" id="UP000034156"/>
    </source>
</evidence>
<dbReference type="Pfam" id="PF00586">
    <property type="entry name" value="AIRS"/>
    <property type="match status" value="1"/>
</dbReference>
<reference evidence="6" key="1">
    <citation type="submission" date="2015-05" db="EMBL/GenBank/DDBJ databases">
        <title>Draft genome of Nitrosomonas communis strain Nm2.</title>
        <authorList>
            <person name="Kozlowski J.A."/>
            <person name="Kits K.D."/>
            <person name="Stein L.Y."/>
        </authorList>
    </citation>
    <scope>NUCLEOTIDE SEQUENCE [LARGE SCALE GENOMIC DNA]</scope>
    <source>
        <strain evidence="6">Nm2</strain>
    </source>
</reference>
<dbReference type="PANTHER" id="PTHR30303:SF0">
    <property type="entry name" value="CARBAMOYL DEHYDRATASE HYPE"/>
    <property type="match status" value="1"/>
</dbReference>
<proteinExistence type="inferred from homology"/>
<dbReference type="Gene3D" id="3.90.650.10">
    <property type="entry name" value="PurM-like C-terminal domain"/>
    <property type="match status" value="1"/>
</dbReference>
<dbReference type="AlphaFoldDB" id="A0A0F7KEY7"/>
<comment type="similarity">
    <text evidence="1">Belongs to the HypE family.</text>
</comment>
<dbReference type="PIRSF" id="PIRSF005644">
    <property type="entry name" value="Hdrgns_mtr_HypE"/>
    <property type="match status" value="1"/>
</dbReference>